<name>A0AAV9UFK2_9PEZI</name>
<dbReference type="Proteomes" id="UP001375240">
    <property type="component" value="Unassembled WGS sequence"/>
</dbReference>
<keyword evidence="1" id="KW-0732">Signal</keyword>
<dbReference type="AlphaFoldDB" id="A0AAV9UFK2"/>
<sequence length="253" mass="27218">MASTLLFVRVLLSCVFVFQTLYLAAAAPTVISDPGPDDCRISGLRSEKILADFTDHRSAHNPLGNLLPVGIYRDISWNGFTLGNSVLGTGSTNIFPIDAKAPYPITRFLVDELTQVTPGFTITFPNSPSRLFTLHSLNFHCLSLVVSTVPTSVLIECVVVFTPFVGGVRRTNFEAGFKPRTGSEIPGVITPKSPQAFVEFPETFCGVTGVEVSYKSGRTAGPVLGLGGSGVGVPQDIAMMAMDNVNYTLYYRT</sequence>
<proteinExistence type="predicted"/>
<protein>
    <submittedName>
        <fullName evidence="2">Uncharacterized protein</fullName>
    </submittedName>
</protein>
<accession>A0AAV9UFK2</accession>
<comment type="caution">
    <text evidence="2">The sequence shown here is derived from an EMBL/GenBank/DDBJ whole genome shotgun (WGS) entry which is preliminary data.</text>
</comment>
<evidence type="ECO:0000256" key="1">
    <source>
        <dbReference type="SAM" id="SignalP"/>
    </source>
</evidence>
<gene>
    <name evidence="2" type="ORF">TWF696_009610</name>
</gene>
<dbReference type="EMBL" id="JAVHNQ010000009">
    <property type="protein sequence ID" value="KAK6338800.1"/>
    <property type="molecule type" value="Genomic_DNA"/>
</dbReference>
<keyword evidence="3" id="KW-1185">Reference proteome</keyword>
<evidence type="ECO:0000313" key="2">
    <source>
        <dbReference type="EMBL" id="KAK6338800.1"/>
    </source>
</evidence>
<feature type="chain" id="PRO_5044012821" evidence="1">
    <location>
        <begin position="27"/>
        <end position="253"/>
    </location>
</feature>
<evidence type="ECO:0000313" key="3">
    <source>
        <dbReference type="Proteomes" id="UP001375240"/>
    </source>
</evidence>
<reference evidence="2 3" key="1">
    <citation type="submission" date="2019-10" db="EMBL/GenBank/DDBJ databases">
        <authorList>
            <person name="Palmer J.M."/>
        </authorList>
    </citation>
    <scope>NUCLEOTIDE SEQUENCE [LARGE SCALE GENOMIC DNA]</scope>
    <source>
        <strain evidence="2 3">TWF696</strain>
    </source>
</reference>
<feature type="signal peptide" evidence="1">
    <location>
        <begin position="1"/>
        <end position="26"/>
    </location>
</feature>
<organism evidence="2 3">
    <name type="scientific">Orbilia brochopaga</name>
    <dbReference type="NCBI Taxonomy" id="3140254"/>
    <lineage>
        <taxon>Eukaryota</taxon>
        <taxon>Fungi</taxon>
        <taxon>Dikarya</taxon>
        <taxon>Ascomycota</taxon>
        <taxon>Pezizomycotina</taxon>
        <taxon>Orbiliomycetes</taxon>
        <taxon>Orbiliales</taxon>
        <taxon>Orbiliaceae</taxon>
        <taxon>Orbilia</taxon>
    </lineage>
</organism>